<gene>
    <name evidence="1" type="ORF">ECE50_017475</name>
</gene>
<proteinExistence type="predicted"/>
<organism evidence="1 2">
    <name type="scientific">Chitinophaga solisilvae</name>
    <dbReference type="NCBI Taxonomy" id="1233460"/>
    <lineage>
        <taxon>Bacteria</taxon>
        <taxon>Pseudomonadati</taxon>
        <taxon>Bacteroidota</taxon>
        <taxon>Chitinophagia</taxon>
        <taxon>Chitinophagales</taxon>
        <taxon>Chitinophagaceae</taxon>
        <taxon>Chitinophaga</taxon>
    </lineage>
</organism>
<dbReference type="InterPro" id="IPR046033">
    <property type="entry name" value="DUF5991"/>
</dbReference>
<name>A0A9Q5D2Q6_9BACT</name>
<comment type="caution">
    <text evidence="1">The sequence shown here is derived from an EMBL/GenBank/DDBJ whole genome shotgun (WGS) entry which is preliminary data.</text>
</comment>
<reference evidence="1" key="1">
    <citation type="submission" date="2020-05" db="EMBL/GenBank/DDBJ databases">
        <title>Chitinophaga laudate sp. nov., isolated from a tropical peat swamp.</title>
        <authorList>
            <person name="Goh C.B.S."/>
            <person name="Lee M.S."/>
            <person name="Parimannan S."/>
            <person name="Pasbakhsh P."/>
            <person name="Yule C.M."/>
            <person name="Rajandas H."/>
            <person name="Loke S."/>
            <person name="Croft L."/>
            <person name="Tan J.B.L."/>
        </authorList>
    </citation>
    <scope>NUCLEOTIDE SEQUENCE</scope>
    <source>
        <strain evidence="1">Mgbs1</strain>
    </source>
</reference>
<dbReference type="Pfam" id="PF19453">
    <property type="entry name" value="DUF5991"/>
    <property type="match status" value="1"/>
</dbReference>
<evidence type="ECO:0000313" key="1">
    <source>
        <dbReference type="EMBL" id="NSL88636.1"/>
    </source>
</evidence>
<dbReference type="AlphaFoldDB" id="A0A9Q5D2Q6"/>
<dbReference type="PROSITE" id="PS51257">
    <property type="entry name" value="PROKAR_LIPOPROTEIN"/>
    <property type="match status" value="1"/>
</dbReference>
<protein>
    <submittedName>
        <fullName evidence="1">Uncharacterized protein</fullName>
    </submittedName>
</protein>
<dbReference type="OrthoDB" id="676018at2"/>
<dbReference type="EMBL" id="RIAR02000001">
    <property type="protein sequence ID" value="NSL88636.1"/>
    <property type="molecule type" value="Genomic_DNA"/>
</dbReference>
<evidence type="ECO:0000313" key="2">
    <source>
        <dbReference type="Proteomes" id="UP000281028"/>
    </source>
</evidence>
<keyword evidence="2" id="KW-1185">Reference proteome</keyword>
<dbReference type="Proteomes" id="UP000281028">
    <property type="component" value="Unassembled WGS sequence"/>
</dbReference>
<accession>A0A9Q5D2Q6</accession>
<sequence length="157" mass="18059">MKTFKMPKAPIYLLVFLIACNTKQSISSSKEKLTHLWDNHYTLHTESGETMNNINVIYDYELVVSNDSATFLLDGIQAAFKDKCYISETKDTLTGYFAYDIDGYETSHNQISPLFKVFKSDNHYYIISEIIAPTYSNKIWRLKTSSPPDTTTTQKNQ</sequence>